<dbReference type="GO" id="GO:0055085">
    <property type="term" value="P:transmembrane transport"/>
    <property type="evidence" value="ECO:0007669"/>
    <property type="project" value="InterPro"/>
</dbReference>
<keyword evidence="4" id="KW-1185">Reference proteome</keyword>
<dbReference type="InterPro" id="IPR038404">
    <property type="entry name" value="TRAP_DctP_sf"/>
</dbReference>
<organism evidence="3 4">
    <name type="scientific">Microbaculum marinum</name>
    <dbReference type="NCBI Taxonomy" id="1764581"/>
    <lineage>
        <taxon>Bacteria</taxon>
        <taxon>Pseudomonadati</taxon>
        <taxon>Pseudomonadota</taxon>
        <taxon>Alphaproteobacteria</taxon>
        <taxon>Hyphomicrobiales</taxon>
        <taxon>Tepidamorphaceae</taxon>
        <taxon>Microbaculum</taxon>
    </lineage>
</organism>
<dbReference type="Proteomes" id="UP001378188">
    <property type="component" value="Unassembled WGS sequence"/>
</dbReference>
<dbReference type="RefSeq" id="WP_340330474.1">
    <property type="nucleotide sequence ID" value="NZ_JAZHOF010000006.1"/>
</dbReference>
<proteinExistence type="predicted"/>
<dbReference type="InterPro" id="IPR018389">
    <property type="entry name" value="DctP_fam"/>
</dbReference>
<evidence type="ECO:0000313" key="4">
    <source>
        <dbReference type="Proteomes" id="UP001378188"/>
    </source>
</evidence>
<dbReference type="PANTHER" id="PTHR33376">
    <property type="match status" value="1"/>
</dbReference>
<dbReference type="CDD" id="cd13665">
    <property type="entry name" value="PBP2_TRAP_Dctp3_4"/>
    <property type="match status" value="1"/>
</dbReference>
<dbReference type="Pfam" id="PF03480">
    <property type="entry name" value="DctP"/>
    <property type="match status" value="1"/>
</dbReference>
<dbReference type="AlphaFoldDB" id="A0AAW9RGJ7"/>
<dbReference type="Gene3D" id="3.40.190.170">
    <property type="entry name" value="Bacterial extracellular solute-binding protein, family 7"/>
    <property type="match status" value="1"/>
</dbReference>
<evidence type="ECO:0000256" key="1">
    <source>
        <dbReference type="ARBA" id="ARBA00022729"/>
    </source>
</evidence>
<dbReference type="PANTHER" id="PTHR33376:SF15">
    <property type="entry name" value="BLL6794 PROTEIN"/>
    <property type="match status" value="1"/>
</dbReference>
<evidence type="ECO:0000256" key="2">
    <source>
        <dbReference type="SAM" id="SignalP"/>
    </source>
</evidence>
<accession>A0AAW9RGJ7</accession>
<keyword evidence="1 2" id="KW-0732">Signal</keyword>
<comment type="caution">
    <text evidence="3">The sequence shown here is derived from an EMBL/GenBank/DDBJ whole genome shotgun (WGS) entry which is preliminary data.</text>
</comment>
<feature type="chain" id="PRO_5043869306" evidence="2">
    <location>
        <begin position="25"/>
        <end position="340"/>
    </location>
</feature>
<sequence length="340" mass="36551">MKRYLSAAAIVPVLAVAMTCSANAEPKTIRVDTYAGPQHAVNAAGLDVWAKQVEEASNGELKVELSYPPINPRDIMDRVRSGITDVGWITHGYTTGRFVLTDMVELPGNGGNAEQASRAYWKVYNEEFADLGEHKGVVPIALFVHGPGMIHTSKPIESIDDLEGLKIRTGGGTQGEIAKRLGLVTVSAPVTKAQELLSQGVADGVLFSLETIKSFNLGDIVTYHYGMPDNLYTSSMAIVINENFLDSLTDSQKEAFWSVSGEELSGLIGSAWDGADTDAEETFGADSVVTFDGEMKDKVDAALAGMDEEWVARAQEAGADDAAEVLEKYRAEIQNQKSAN</sequence>
<dbReference type="EMBL" id="JAZHOF010000006">
    <property type="protein sequence ID" value="MEJ8572772.1"/>
    <property type="molecule type" value="Genomic_DNA"/>
</dbReference>
<evidence type="ECO:0000313" key="3">
    <source>
        <dbReference type="EMBL" id="MEJ8572772.1"/>
    </source>
</evidence>
<protein>
    <submittedName>
        <fullName evidence="3">TRAP transporter substrate-binding protein</fullName>
    </submittedName>
</protein>
<feature type="signal peptide" evidence="2">
    <location>
        <begin position="1"/>
        <end position="24"/>
    </location>
</feature>
<reference evidence="3 4" key="1">
    <citation type="submission" date="2024-02" db="EMBL/GenBank/DDBJ databases">
        <title>Genome analysis and characterization of Microbaculum marinisediminis sp. nov., isolated from marine sediment.</title>
        <authorList>
            <person name="Du Z.-J."/>
            <person name="Ye Y.-Q."/>
            <person name="Zhang Z.-R."/>
            <person name="Yuan S.-M."/>
            <person name="Zhang X.-Y."/>
        </authorList>
    </citation>
    <scope>NUCLEOTIDE SEQUENCE [LARGE SCALE GENOMIC DNA]</scope>
    <source>
        <strain evidence="3 4">SDUM1044001</strain>
    </source>
</reference>
<name>A0AAW9RGJ7_9HYPH</name>
<dbReference type="NCBIfam" id="NF037995">
    <property type="entry name" value="TRAP_S1"/>
    <property type="match status" value="1"/>
</dbReference>
<gene>
    <name evidence="3" type="ORF">V3328_14870</name>
</gene>